<dbReference type="PANTHER" id="PTHR33434:SF2">
    <property type="entry name" value="FATTY ACID-BINDING PROTEIN TM_1468"/>
    <property type="match status" value="1"/>
</dbReference>
<sequence length="305" mass="31429">MSPVGSSLVRISIVTDSTAYLPEGFAKRHAITVVPLHVAVDGAGRLDGVDFGPFELASALAEHRRVTTSRPTPGEMAAVYREALSSSDAVVSVHLSRELSGTWEAARLAAEEVGPTRIRVVDSRSTGMGLGFSVLRACAAVAAGCSHAEVEDAASAAAHQTRMFFCLETLDYLRRGGRIGTAAALVGTALAVKPLLHMDDGRIVPLEKVRTMSRAVGRLVDLAAAAAGDGPVGLAVHHLAAPERAAELATRLDERLPGSTGCVISEVGAVIGAHTGPGVLGVVVLPGGPDSLPQSPDNSSSPMRE</sequence>
<dbReference type="PROSITE" id="PS51482">
    <property type="entry name" value="DEGV"/>
    <property type="match status" value="1"/>
</dbReference>
<evidence type="ECO:0000256" key="1">
    <source>
        <dbReference type="ARBA" id="ARBA00023121"/>
    </source>
</evidence>
<dbReference type="InterPro" id="IPR050270">
    <property type="entry name" value="DegV_domain_contain"/>
</dbReference>
<dbReference type="PANTHER" id="PTHR33434">
    <property type="entry name" value="DEGV DOMAIN-CONTAINING PROTEIN DR_1986-RELATED"/>
    <property type="match status" value="1"/>
</dbReference>
<feature type="compositionally biased region" description="Polar residues" evidence="2">
    <location>
        <begin position="292"/>
        <end position="305"/>
    </location>
</feature>
<dbReference type="InterPro" id="IPR043168">
    <property type="entry name" value="DegV_C"/>
</dbReference>
<protein>
    <submittedName>
        <fullName evidence="3">EDD domain protein, DegV family</fullName>
    </submittedName>
</protein>
<dbReference type="Pfam" id="PF02645">
    <property type="entry name" value="DegV"/>
    <property type="match status" value="1"/>
</dbReference>
<reference evidence="4" key="1">
    <citation type="submission" date="2016-10" db="EMBL/GenBank/DDBJ databases">
        <authorList>
            <person name="Varghese N."/>
            <person name="Submissions S."/>
        </authorList>
    </citation>
    <scope>NUCLEOTIDE SEQUENCE [LARGE SCALE GENOMIC DNA]</scope>
    <source>
        <strain evidence="4">DSM 44796</strain>
    </source>
</reference>
<dbReference type="Proteomes" id="UP000199682">
    <property type="component" value="Unassembled WGS sequence"/>
</dbReference>
<dbReference type="Gene3D" id="3.40.50.10170">
    <property type="match status" value="1"/>
</dbReference>
<evidence type="ECO:0000313" key="4">
    <source>
        <dbReference type="Proteomes" id="UP000199682"/>
    </source>
</evidence>
<feature type="region of interest" description="Disordered" evidence="2">
    <location>
        <begin position="285"/>
        <end position="305"/>
    </location>
</feature>
<dbReference type="SUPFAM" id="SSF82549">
    <property type="entry name" value="DAK1/DegV-like"/>
    <property type="match status" value="1"/>
</dbReference>
<dbReference type="InterPro" id="IPR003797">
    <property type="entry name" value="DegV"/>
</dbReference>
<dbReference type="Gene3D" id="3.30.1180.10">
    <property type="match status" value="1"/>
</dbReference>
<keyword evidence="1" id="KW-0446">Lipid-binding</keyword>
<organism evidence="3 4">
    <name type="scientific">Lentzea albidocapillata subsp. violacea</name>
    <dbReference type="NCBI Taxonomy" id="128104"/>
    <lineage>
        <taxon>Bacteria</taxon>
        <taxon>Bacillati</taxon>
        <taxon>Actinomycetota</taxon>
        <taxon>Actinomycetes</taxon>
        <taxon>Pseudonocardiales</taxon>
        <taxon>Pseudonocardiaceae</taxon>
        <taxon>Lentzea</taxon>
    </lineage>
</organism>
<dbReference type="GO" id="GO:0008289">
    <property type="term" value="F:lipid binding"/>
    <property type="evidence" value="ECO:0007669"/>
    <property type="project" value="UniProtKB-KW"/>
</dbReference>
<dbReference type="EMBL" id="FNET01000014">
    <property type="protein sequence ID" value="SDL92326.1"/>
    <property type="molecule type" value="Genomic_DNA"/>
</dbReference>
<evidence type="ECO:0000313" key="3">
    <source>
        <dbReference type="EMBL" id="SDL92326.1"/>
    </source>
</evidence>
<gene>
    <name evidence="3" type="ORF">SAMN04488074_114203</name>
</gene>
<dbReference type="AlphaFoldDB" id="A0A1G9P0F6"/>
<accession>A0A1G9P0F6</accession>
<evidence type="ECO:0000256" key="2">
    <source>
        <dbReference type="SAM" id="MobiDB-lite"/>
    </source>
</evidence>
<proteinExistence type="predicted"/>
<name>A0A1G9P0F6_9PSEU</name>
<dbReference type="NCBIfam" id="TIGR00762">
    <property type="entry name" value="DegV"/>
    <property type="match status" value="1"/>
</dbReference>